<accession>A0A7Y7Y4E8</accession>
<feature type="region of interest" description="Disordered" evidence="1">
    <location>
        <begin position="288"/>
        <end position="317"/>
    </location>
</feature>
<organism evidence="3 4">
    <name type="scientific">Pseudomonas gingeri</name>
    <dbReference type="NCBI Taxonomy" id="117681"/>
    <lineage>
        <taxon>Bacteria</taxon>
        <taxon>Pseudomonadati</taxon>
        <taxon>Pseudomonadota</taxon>
        <taxon>Gammaproteobacteria</taxon>
        <taxon>Pseudomonadales</taxon>
        <taxon>Pseudomonadaceae</taxon>
        <taxon>Pseudomonas</taxon>
    </lineage>
</organism>
<dbReference type="InterPro" id="IPR045547">
    <property type="entry name" value="bpX6"/>
</dbReference>
<dbReference type="Pfam" id="PF19922">
    <property type="entry name" value="bpX6"/>
    <property type="match status" value="1"/>
</dbReference>
<gene>
    <name evidence="3" type="ORF">HX845_27890</name>
</gene>
<name>A0A7Y7Y4E8_9PSED</name>
<proteinExistence type="predicted"/>
<dbReference type="EMBL" id="JACAQE010000010">
    <property type="protein sequence ID" value="NWC17509.1"/>
    <property type="molecule type" value="Genomic_DNA"/>
</dbReference>
<protein>
    <submittedName>
        <fullName evidence="3">YIP1 family protein</fullName>
    </submittedName>
</protein>
<evidence type="ECO:0000313" key="3">
    <source>
        <dbReference type="EMBL" id="NWC17509.1"/>
    </source>
</evidence>
<evidence type="ECO:0000259" key="2">
    <source>
        <dbReference type="Pfam" id="PF19922"/>
    </source>
</evidence>
<dbReference type="GeneID" id="57662105"/>
<comment type="caution">
    <text evidence="3">The sequence shown here is derived from an EMBL/GenBank/DDBJ whole genome shotgun (WGS) entry which is preliminary data.</text>
</comment>
<reference evidence="3 4" key="1">
    <citation type="submission" date="2020-04" db="EMBL/GenBank/DDBJ databases">
        <title>Molecular characterization of pseudomonads from Agaricus bisporus reveal novel blotch 2 pathogens in Western Europe.</title>
        <authorList>
            <person name="Taparia T."/>
            <person name="Krijger M."/>
            <person name="Haynes E."/>
            <person name="Elpinstone J.G."/>
            <person name="Noble R."/>
            <person name="Van Der Wolf J."/>
        </authorList>
    </citation>
    <scope>NUCLEOTIDE SEQUENCE [LARGE SCALE GENOMIC DNA]</scope>
    <source>
        <strain evidence="3 4">IPO3738</strain>
    </source>
</reference>
<dbReference type="AlphaFoldDB" id="A0A7Y7Y4E8"/>
<evidence type="ECO:0000256" key="1">
    <source>
        <dbReference type="SAM" id="MobiDB-lite"/>
    </source>
</evidence>
<sequence length="976" mass="109398">MSEVLAMSIRRPGLVGWQPVDALWFPRDWFDEATSQAQIVRHWQPGARVYRFAEGDVLCFKQATSMACDRLRPWPLVRQGRALCSARLEPAEISALPLADLWLIRDARVQALNLADGVELQPGQWFDIDHYSLLETYDCREVLPEPVLEVWEPQDIHQVLGDVIGAPSAERDVMGKALKAAAAARAKMPAAAAGKSREPRETSSARAWWVPGLAVVAVLVIYWESAVLSPPVVPGQTVPMRVVEASAGGGFDPVWFFLSGAVLTFILWLLRRVLHGRIEIERQALAAQAHKKQAPPTAPADDTPVPERKPPNHRKPSLWRQWLGRMAMASQLKTLLDRRQAAYMQRMLDMFEQGDIAQALRHAIPLDSDQPSAGQAFGAPKPRDELTMGQSRGATLTFNLAEDFQAHLRKLYRQTFERLDRQGRIEEAVYVLAELLHVRQEALDYLEKHQRYQQAAELALTWDSRPAVIVRLLCLAGDWQRALQVARRDRAFAEAVLSLQAQWPQAAERLRLEWADMLVGQGDWLDAVEVIWPLSGERERARQWLLNAEAAGGTLAAAALVKRAVLLPDTLAVYESYVRALRDDCERADERAVLAIELIRVSASSPSVRSMAAAMVHGVLADHAGGHPGVTARDLNALVKLSGDELLKLDMPAGVITPNQSKALQSVIPVPHWSAPSPGSYALYDAVSLRDDNYLVALGESGVAVVDRQGSIGRRFTVPASQLVIGNNCRVALALIQRDSVWRISKLDLVTGTATDLGVLPLALFARRFDGVAWTIVTHGQVRVVDIDRDLATLWHVGDLPGPLVSLEVTADHEYWLLRLPDSTLEQWTYSLPERRLKSRDPQPKPIRASISWQLYCLGEYIECWFESPADDQQELVVNGQNRLRRFRFPEITEDTEASVYADQHWLVTGFSVYGKRRRFHFVNRDTSQLCAILDWPEEETLRIRQSGSDWILSDRQGRLFHVNVATSRLRSLSIH</sequence>
<evidence type="ECO:0000313" key="4">
    <source>
        <dbReference type="Proteomes" id="UP000517547"/>
    </source>
</evidence>
<feature type="domain" description="MoxR-vWA-beta-propeller ternary system" evidence="2">
    <location>
        <begin position="9"/>
        <end position="174"/>
    </location>
</feature>
<dbReference type="RefSeq" id="WP_017125000.1">
    <property type="nucleotide sequence ID" value="NZ_JACAOR010000010.1"/>
</dbReference>
<dbReference type="Proteomes" id="UP000517547">
    <property type="component" value="Unassembled WGS sequence"/>
</dbReference>